<dbReference type="PANTHER" id="PTHR42912:SF93">
    <property type="entry name" value="N6-ADENOSINE-METHYLTRANSFERASE TMT1A"/>
    <property type="match status" value="1"/>
</dbReference>
<keyword evidence="2" id="KW-0489">Methyltransferase</keyword>
<dbReference type="Pfam" id="PF13649">
    <property type="entry name" value="Methyltransf_25"/>
    <property type="match status" value="1"/>
</dbReference>
<comment type="caution">
    <text evidence="2">The sequence shown here is derived from an EMBL/GenBank/DDBJ whole genome shotgun (WGS) entry which is preliminary data.</text>
</comment>
<dbReference type="GO" id="GO:0008168">
    <property type="term" value="F:methyltransferase activity"/>
    <property type="evidence" value="ECO:0007669"/>
    <property type="project" value="UniProtKB-KW"/>
</dbReference>
<protein>
    <submittedName>
        <fullName evidence="2">Class I SAM-dependent methyltransferase</fullName>
    </submittedName>
</protein>
<dbReference type="InterPro" id="IPR050508">
    <property type="entry name" value="Methyltransf_Superfamily"/>
</dbReference>
<sequence>MELAAVKTSYKYWAPIYDYTFGLITRPGRRRMVDYINSRSGRVLEIGVGTGLSLHRYHSHLDITGIDVSPDMLDKAREKVAEKGLTHVTRISEMDARTLAFPDGHFDTVVAMYLVSVVPEPERVLSEMARVCKPGGEVLIVNHFAREKGLLAALERLFAPLANIIGWHSDFAMERVLGERALETVGIQNVAPFGMFTFLRQRKRITDAAMA</sequence>
<gene>
    <name evidence="2" type="ORF">OEZ71_01175</name>
</gene>
<dbReference type="InterPro" id="IPR029063">
    <property type="entry name" value="SAM-dependent_MTases_sf"/>
</dbReference>
<dbReference type="PANTHER" id="PTHR42912">
    <property type="entry name" value="METHYLTRANSFERASE"/>
    <property type="match status" value="1"/>
</dbReference>
<dbReference type="InterPro" id="IPR041698">
    <property type="entry name" value="Methyltransf_25"/>
</dbReference>
<organism evidence="2 3">
    <name type="scientific">Albidovulum litorale</name>
    <dbReference type="NCBI Taxonomy" id="2984134"/>
    <lineage>
        <taxon>Bacteria</taxon>
        <taxon>Pseudomonadati</taxon>
        <taxon>Pseudomonadota</taxon>
        <taxon>Alphaproteobacteria</taxon>
        <taxon>Rhodobacterales</taxon>
        <taxon>Paracoccaceae</taxon>
        <taxon>Albidovulum</taxon>
    </lineage>
</organism>
<dbReference type="Proteomes" id="UP001652564">
    <property type="component" value="Unassembled WGS sequence"/>
</dbReference>
<name>A0ABT2ZIE5_9RHOB</name>
<dbReference type="SUPFAM" id="SSF53335">
    <property type="entry name" value="S-adenosyl-L-methionine-dependent methyltransferases"/>
    <property type="match status" value="1"/>
</dbReference>
<accession>A0ABT2ZIE5</accession>
<reference evidence="2 3" key="1">
    <citation type="submission" date="2022-10" db="EMBL/GenBank/DDBJ databases">
        <title>Defluviimonas sp. nov., isolated from ocean surface sediments.</title>
        <authorList>
            <person name="He W."/>
            <person name="Wang L."/>
            <person name="Zhang D.-F."/>
        </authorList>
    </citation>
    <scope>NUCLEOTIDE SEQUENCE [LARGE SCALE GENOMIC DNA]</scope>
    <source>
        <strain evidence="2 3">WL0050</strain>
    </source>
</reference>
<feature type="domain" description="Methyltransferase" evidence="1">
    <location>
        <begin position="43"/>
        <end position="136"/>
    </location>
</feature>
<dbReference type="GO" id="GO:0032259">
    <property type="term" value="P:methylation"/>
    <property type="evidence" value="ECO:0007669"/>
    <property type="project" value="UniProtKB-KW"/>
</dbReference>
<keyword evidence="3" id="KW-1185">Reference proteome</keyword>
<evidence type="ECO:0000313" key="2">
    <source>
        <dbReference type="EMBL" id="MCV2870902.1"/>
    </source>
</evidence>
<evidence type="ECO:0000313" key="3">
    <source>
        <dbReference type="Proteomes" id="UP001652564"/>
    </source>
</evidence>
<evidence type="ECO:0000259" key="1">
    <source>
        <dbReference type="Pfam" id="PF13649"/>
    </source>
</evidence>
<dbReference type="RefSeq" id="WP_263738098.1">
    <property type="nucleotide sequence ID" value="NZ_JAOWKZ010000001.1"/>
</dbReference>
<keyword evidence="2" id="KW-0808">Transferase</keyword>
<dbReference type="CDD" id="cd02440">
    <property type="entry name" value="AdoMet_MTases"/>
    <property type="match status" value="1"/>
</dbReference>
<dbReference type="EMBL" id="JAOWKZ010000001">
    <property type="protein sequence ID" value="MCV2870902.1"/>
    <property type="molecule type" value="Genomic_DNA"/>
</dbReference>
<dbReference type="Gene3D" id="3.40.50.150">
    <property type="entry name" value="Vaccinia Virus protein VP39"/>
    <property type="match status" value="1"/>
</dbReference>
<proteinExistence type="predicted"/>